<organism evidence="2 3">
    <name type="scientific">Purpureocillium takamizusanense</name>
    <dbReference type="NCBI Taxonomy" id="2060973"/>
    <lineage>
        <taxon>Eukaryota</taxon>
        <taxon>Fungi</taxon>
        <taxon>Dikarya</taxon>
        <taxon>Ascomycota</taxon>
        <taxon>Pezizomycotina</taxon>
        <taxon>Sordariomycetes</taxon>
        <taxon>Hypocreomycetidae</taxon>
        <taxon>Hypocreales</taxon>
        <taxon>Ophiocordycipitaceae</taxon>
        <taxon>Purpureocillium</taxon>
    </lineage>
</organism>
<evidence type="ECO:0000313" key="3">
    <source>
        <dbReference type="Proteomes" id="UP000829364"/>
    </source>
</evidence>
<dbReference type="GeneID" id="72069284"/>
<evidence type="ECO:0000256" key="1">
    <source>
        <dbReference type="SAM" id="MobiDB-lite"/>
    </source>
</evidence>
<feature type="compositionally biased region" description="Low complexity" evidence="1">
    <location>
        <begin position="1"/>
        <end position="25"/>
    </location>
</feature>
<sequence>MPVEQQQMPQEPAPTAAAVALPTPESRISSEQPRPTEPMKADDSMRLRGGGDGEVSLFPFDLHPPPAPTAPRKRNARTQTTERRKPLFVATRCKKERQLTVFL</sequence>
<feature type="region of interest" description="Disordered" evidence="1">
    <location>
        <begin position="1"/>
        <end position="86"/>
    </location>
</feature>
<gene>
    <name evidence="2" type="ORF">JDV02_007336</name>
</gene>
<dbReference type="EMBL" id="CP086360">
    <property type="protein sequence ID" value="UNI21337.1"/>
    <property type="molecule type" value="Genomic_DNA"/>
</dbReference>
<dbReference type="RefSeq" id="XP_047844818.1">
    <property type="nucleotide sequence ID" value="XM_047988820.1"/>
</dbReference>
<dbReference type="KEGG" id="ptkz:JDV02_007336"/>
<evidence type="ECO:0000313" key="2">
    <source>
        <dbReference type="EMBL" id="UNI21337.1"/>
    </source>
</evidence>
<keyword evidence="3" id="KW-1185">Reference proteome</keyword>
<name>A0A9Q8QMU3_9HYPO</name>
<dbReference type="Proteomes" id="UP000829364">
    <property type="component" value="Chromosome 7"/>
</dbReference>
<dbReference type="OrthoDB" id="4900042at2759"/>
<protein>
    <submittedName>
        <fullName evidence="2">Uncharacterized protein</fullName>
    </submittedName>
</protein>
<reference evidence="2" key="1">
    <citation type="submission" date="2021-11" db="EMBL/GenBank/DDBJ databases">
        <title>Purpureocillium_takamizusanense_genome.</title>
        <authorList>
            <person name="Nguyen N.-H."/>
        </authorList>
    </citation>
    <scope>NUCLEOTIDE SEQUENCE</scope>
    <source>
        <strain evidence="2">PT3</strain>
    </source>
</reference>
<feature type="compositionally biased region" description="Basic and acidic residues" evidence="1">
    <location>
        <begin position="37"/>
        <end position="51"/>
    </location>
</feature>
<accession>A0A9Q8QMU3</accession>
<dbReference type="AlphaFoldDB" id="A0A9Q8QMU3"/>
<proteinExistence type="predicted"/>